<accession>A0A0U5CMB8</accession>
<sequence>MIALLGPPSIRFLELSQNSLRFWDENGNWRGRAEIPTQTLEEREIRLEGDNKASFLGFLRKTLQWRPEDRSAAEELLADKWERGDDY</sequence>
<dbReference type="AlphaFoldDB" id="A0A0U5CMB8"/>
<reference evidence="2" key="1">
    <citation type="journal article" date="2016" name="Genome Announc.">
        <title>Draft genome sequences of fungus Aspergillus calidoustus.</title>
        <authorList>
            <person name="Horn F."/>
            <person name="Linde J."/>
            <person name="Mattern D.J."/>
            <person name="Walther G."/>
            <person name="Guthke R."/>
            <person name="Scherlach K."/>
            <person name="Martin K."/>
            <person name="Brakhage A.A."/>
            <person name="Petzke L."/>
            <person name="Valiante V."/>
        </authorList>
    </citation>
    <scope>NUCLEOTIDE SEQUENCE [LARGE SCALE GENOMIC DNA]</scope>
    <source>
        <strain evidence="2">SF006504</strain>
    </source>
</reference>
<dbReference type="STRING" id="454130.A0A0U5CMB8"/>
<keyword evidence="2" id="KW-1185">Reference proteome</keyword>
<dbReference type="EMBL" id="CDMC01000002">
    <property type="protein sequence ID" value="CEN59730.1"/>
    <property type="molecule type" value="Genomic_DNA"/>
</dbReference>
<dbReference type="Proteomes" id="UP000054771">
    <property type="component" value="Unassembled WGS sequence"/>
</dbReference>
<dbReference type="OrthoDB" id="5979581at2759"/>
<dbReference type="OMA" id="FLESREC"/>
<gene>
    <name evidence="1" type="ORF">ASPCAL02174</name>
</gene>
<organism evidence="1 2">
    <name type="scientific">Aspergillus calidoustus</name>
    <dbReference type="NCBI Taxonomy" id="454130"/>
    <lineage>
        <taxon>Eukaryota</taxon>
        <taxon>Fungi</taxon>
        <taxon>Dikarya</taxon>
        <taxon>Ascomycota</taxon>
        <taxon>Pezizomycotina</taxon>
        <taxon>Eurotiomycetes</taxon>
        <taxon>Eurotiomycetidae</taxon>
        <taxon>Eurotiales</taxon>
        <taxon>Aspergillaceae</taxon>
        <taxon>Aspergillus</taxon>
        <taxon>Aspergillus subgen. Nidulantes</taxon>
    </lineage>
</organism>
<evidence type="ECO:0000313" key="2">
    <source>
        <dbReference type="Proteomes" id="UP000054771"/>
    </source>
</evidence>
<name>A0A0U5CMB8_ASPCI</name>
<protein>
    <submittedName>
        <fullName evidence="1">Uncharacterized protein</fullName>
    </submittedName>
</protein>
<proteinExistence type="predicted"/>
<evidence type="ECO:0000313" key="1">
    <source>
        <dbReference type="EMBL" id="CEN59730.1"/>
    </source>
</evidence>
<dbReference type="Gene3D" id="1.10.510.10">
    <property type="entry name" value="Transferase(Phosphotransferase) domain 1"/>
    <property type="match status" value="1"/>
</dbReference>